<name>A0A0C3DUD2_9AGAM</name>
<reference evidence="2" key="2">
    <citation type="submission" date="2015-01" db="EMBL/GenBank/DDBJ databases">
        <title>Evolutionary Origins and Diversification of the Mycorrhizal Mutualists.</title>
        <authorList>
            <consortium name="DOE Joint Genome Institute"/>
            <consortium name="Mycorrhizal Genomics Consortium"/>
            <person name="Kohler A."/>
            <person name="Kuo A."/>
            <person name="Nagy L.G."/>
            <person name="Floudas D."/>
            <person name="Copeland A."/>
            <person name="Barry K.W."/>
            <person name="Cichocki N."/>
            <person name="Veneault-Fourrey C."/>
            <person name="LaButti K."/>
            <person name="Lindquist E.A."/>
            <person name="Lipzen A."/>
            <person name="Lundell T."/>
            <person name="Morin E."/>
            <person name="Murat C."/>
            <person name="Riley R."/>
            <person name="Ohm R."/>
            <person name="Sun H."/>
            <person name="Tunlid A."/>
            <person name="Henrissat B."/>
            <person name="Grigoriev I.V."/>
            <person name="Hibbett D.S."/>
            <person name="Martin F."/>
        </authorList>
    </citation>
    <scope>NUCLEOTIDE SEQUENCE [LARGE SCALE GENOMIC DNA]</scope>
    <source>
        <strain evidence="2">Foug A</strain>
    </source>
</reference>
<keyword evidence="2" id="KW-1185">Reference proteome</keyword>
<dbReference type="Proteomes" id="UP000053989">
    <property type="component" value="Unassembled WGS sequence"/>
</dbReference>
<sequence length="107" mass="12278">MLQLHLRSKENFLAFVCGSSHWNHFRLNFKPCVNVLVTKDSHSFSTQSILIDYLRVDWMKYDLTPAEDFTGDVGPTVANETGQPYWPGRTAGREVVHRAVQQLQLSQ</sequence>
<reference evidence="1 2" key="1">
    <citation type="submission" date="2014-04" db="EMBL/GenBank/DDBJ databases">
        <authorList>
            <consortium name="DOE Joint Genome Institute"/>
            <person name="Kuo A."/>
            <person name="Kohler A."/>
            <person name="Nagy L.G."/>
            <person name="Floudas D."/>
            <person name="Copeland A."/>
            <person name="Barry K.W."/>
            <person name="Cichocki N."/>
            <person name="Veneault-Fourrey C."/>
            <person name="LaButti K."/>
            <person name="Lindquist E.A."/>
            <person name="Lipzen A."/>
            <person name="Lundell T."/>
            <person name="Morin E."/>
            <person name="Murat C."/>
            <person name="Sun H."/>
            <person name="Tunlid A."/>
            <person name="Henrissat B."/>
            <person name="Grigoriev I.V."/>
            <person name="Hibbett D.S."/>
            <person name="Martin F."/>
            <person name="Nordberg H.P."/>
            <person name="Cantor M.N."/>
            <person name="Hua S.X."/>
        </authorList>
    </citation>
    <scope>NUCLEOTIDE SEQUENCE [LARGE SCALE GENOMIC DNA]</scope>
    <source>
        <strain evidence="1 2">Foug A</strain>
    </source>
</reference>
<evidence type="ECO:0000313" key="2">
    <source>
        <dbReference type="Proteomes" id="UP000053989"/>
    </source>
</evidence>
<dbReference type="InParanoid" id="A0A0C3DUD2"/>
<dbReference type="AlphaFoldDB" id="A0A0C3DUD2"/>
<dbReference type="HOGENOM" id="CLU_2211533_0_0_1"/>
<protein>
    <submittedName>
        <fullName evidence="1">Uncharacterized protein</fullName>
    </submittedName>
</protein>
<dbReference type="EMBL" id="KN822069">
    <property type="protein sequence ID" value="KIM59794.1"/>
    <property type="molecule type" value="Genomic_DNA"/>
</dbReference>
<organism evidence="1 2">
    <name type="scientific">Scleroderma citrinum Foug A</name>
    <dbReference type="NCBI Taxonomy" id="1036808"/>
    <lineage>
        <taxon>Eukaryota</taxon>
        <taxon>Fungi</taxon>
        <taxon>Dikarya</taxon>
        <taxon>Basidiomycota</taxon>
        <taxon>Agaricomycotina</taxon>
        <taxon>Agaricomycetes</taxon>
        <taxon>Agaricomycetidae</taxon>
        <taxon>Boletales</taxon>
        <taxon>Sclerodermatineae</taxon>
        <taxon>Sclerodermataceae</taxon>
        <taxon>Scleroderma</taxon>
    </lineage>
</organism>
<evidence type="ECO:0000313" key="1">
    <source>
        <dbReference type="EMBL" id="KIM59794.1"/>
    </source>
</evidence>
<accession>A0A0C3DUD2</accession>
<proteinExistence type="predicted"/>
<gene>
    <name evidence="1" type="ORF">SCLCIDRAFT_981493</name>
</gene>